<name>A0A644VK91_9ZZZZ</name>
<dbReference type="SUPFAM" id="SSF100950">
    <property type="entry name" value="NagB/RpiA/CoA transferase-like"/>
    <property type="match status" value="1"/>
</dbReference>
<protein>
    <submittedName>
        <fullName evidence="2">Lactate utilization protein C</fullName>
    </submittedName>
</protein>
<dbReference type="InterPro" id="IPR003741">
    <property type="entry name" value="LUD_dom"/>
</dbReference>
<dbReference type="PANTHER" id="PTHR43682:SF1">
    <property type="entry name" value="LACTATE UTILIZATION PROTEIN C"/>
    <property type="match status" value="1"/>
</dbReference>
<proteinExistence type="predicted"/>
<sequence length="212" mass="23411">MSHHNSRQEILQRIARVAGNRTGSEGEVTYNQEDIYKPVEPDALMCFKRELETISGQCVICDEETDVYNKLAALMQAKGLPFLFTRDLQIAGRLKQHGIAVETDEKYFPEVVAGVTPCAYLVARTGSVVVTSSGNSGRQMHAFPPIHIILAKKEQLVSYLEEALDAVRQQFNGKMPSAITVITGPSRTADIEKTLVLGAHGPKELIIFVQQN</sequence>
<reference evidence="2" key="1">
    <citation type="submission" date="2019-08" db="EMBL/GenBank/DDBJ databases">
        <authorList>
            <person name="Kucharzyk K."/>
            <person name="Murdoch R.W."/>
            <person name="Higgins S."/>
            <person name="Loffler F."/>
        </authorList>
    </citation>
    <scope>NUCLEOTIDE SEQUENCE</scope>
</reference>
<dbReference type="EMBL" id="VSSQ01000318">
    <property type="protein sequence ID" value="MPL91013.1"/>
    <property type="molecule type" value="Genomic_DNA"/>
</dbReference>
<organism evidence="2">
    <name type="scientific">bioreactor metagenome</name>
    <dbReference type="NCBI Taxonomy" id="1076179"/>
    <lineage>
        <taxon>unclassified sequences</taxon>
        <taxon>metagenomes</taxon>
        <taxon>ecological metagenomes</taxon>
    </lineage>
</organism>
<gene>
    <name evidence="2" type="primary">lutC_8</name>
    <name evidence="2" type="ORF">SDC9_37072</name>
</gene>
<evidence type="ECO:0000259" key="1">
    <source>
        <dbReference type="Pfam" id="PF02589"/>
    </source>
</evidence>
<feature type="domain" description="LUD" evidence="1">
    <location>
        <begin position="47"/>
        <end position="208"/>
    </location>
</feature>
<dbReference type="InterPro" id="IPR037171">
    <property type="entry name" value="NagB/RpiA_transferase-like"/>
</dbReference>
<dbReference type="Gene3D" id="3.40.50.10420">
    <property type="entry name" value="NagB/RpiA/CoA transferase-like"/>
    <property type="match status" value="1"/>
</dbReference>
<dbReference type="InterPro" id="IPR024185">
    <property type="entry name" value="FTHF_cligase-like_sf"/>
</dbReference>
<dbReference type="PANTHER" id="PTHR43682">
    <property type="entry name" value="LACTATE UTILIZATION PROTEIN C"/>
    <property type="match status" value="1"/>
</dbReference>
<evidence type="ECO:0000313" key="2">
    <source>
        <dbReference type="EMBL" id="MPL91013.1"/>
    </source>
</evidence>
<dbReference type="AlphaFoldDB" id="A0A644VK91"/>
<dbReference type="Pfam" id="PF02589">
    <property type="entry name" value="LUD_dom"/>
    <property type="match status" value="1"/>
</dbReference>
<comment type="caution">
    <text evidence="2">The sequence shown here is derived from an EMBL/GenBank/DDBJ whole genome shotgun (WGS) entry which is preliminary data.</text>
</comment>
<accession>A0A644VK91</accession>